<keyword evidence="2" id="KW-1185">Reference proteome</keyword>
<dbReference type="AlphaFoldDB" id="A0A0A0KNK3"/>
<reference evidence="1 2" key="3">
    <citation type="journal article" date="2010" name="BMC Genomics">
        <title>Transcriptome sequencing and comparative analysis of cucumber flowers with different sex types.</title>
        <authorList>
            <person name="Guo S."/>
            <person name="Zheng Y."/>
            <person name="Joung J.G."/>
            <person name="Liu S."/>
            <person name="Zhang Z."/>
            <person name="Crasta O.R."/>
            <person name="Sobral B.W."/>
            <person name="Xu Y."/>
            <person name="Huang S."/>
            <person name="Fei Z."/>
        </authorList>
    </citation>
    <scope>NUCLEOTIDE SEQUENCE [LARGE SCALE GENOMIC DNA]</scope>
    <source>
        <strain evidence="2">cv. 9930</strain>
    </source>
</reference>
<organism evidence="1 2">
    <name type="scientific">Cucumis sativus</name>
    <name type="common">Cucumber</name>
    <dbReference type="NCBI Taxonomy" id="3659"/>
    <lineage>
        <taxon>Eukaryota</taxon>
        <taxon>Viridiplantae</taxon>
        <taxon>Streptophyta</taxon>
        <taxon>Embryophyta</taxon>
        <taxon>Tracheophyta</taxon>
        <taxon>Spermatophyta</taxon>
        <taxon>Magnoliopsida</taxon>
        <taxon>eudicotyledons</taxon>
        <taxon>Gunneridae</taxon>
        <taxon>Pentapetalae</taxon>
        <taxon>rosids</taxon>
        <taxon>fabids</taxon>
        <taxon>Cucurbitales</taxon>
        <taxon>Cucurbitaceae</taxon>
        <taxon>Benincaseae</taxon>
        <taxon>Cucumis</taxon>
    </lineage>
</organism>
<reference evidence="1 2" key="4">
    <citation type="journal article" date="2011" name="BMC Genomics">
        <title>RNA-Seq improves annotation of protein-coding genes in the cucumber genome.</title>
        <authorList>
            <person name="Li Z."/>
            <person name="Zhang Z."/>
            <person name="Yan P."/>
            <person name="Huang S."/>
            <person name="Fei Z."/>
            <person name="Lin K."/>
        </authorList>
    </citation>
    <scope>NUCLEOTIDE SEQUENCE [LARGE SCALE GENOMIC DNA]</scope>
    <source>
        <strain evidence="2">cv. 9930</strain>
    </source>
</reference>
<reference evidence="1 2" key="1">
    <citation type="journal article" date="2009" name="Nat. Genet.">
        <title>The genome of the cucumber, Cucumis sativus L.</title>
        <authorList>
            <person name="Huang S."/>
            <person name="Li R."/>
            <person name="Zhang Z."/>
            <person name="Li L."/>
            <person name="Gu X."/>
            <person name="Fan W."/>
            <person name="Lucas W.J."/>
            <person name="Wang X."/>
            <person name="Xie B."/>
            <person name="Ni P."/>
            <person name="Ren Y."/>
            <person name="Zhu H."/>
            <person name="Li J."/>
            <person name="Lin K."/>
            <person name="Jin W."/>
            <person name="Fei Z."/>
            <person name="Li G."/>
            <person name="Staub J."/>
            <person name="Kilian A."/>
            <person name="van der Vossen E.A."/>
            <person name="Wu Y."/>
            <person name="Guo J."/>
            <person name="He J."/>
            <person name="Jia Z."/>
            <person name="Ren Y."/>
            <person name="Tian G."/>
            <person name="Lu Y."/>
            <person name="Ruan J."/>
            <person name="Qian W."/>
            <person name="Wang M."/>
            <person name="Huang Q."/>
            <person name="Li B."/>
            <person name="Xuan Z."/>
            <person name="Cao J."/>
            <person name="Asan"/>
            <person name="Wu Z."/>
            <person name="Zhang J."/>
            <person name="Cai Q."/>
            <person name="Bai Y."/>
            <person name="Zhao B."/>
            <person name="Han Y."/>
            <person name="Li Y."/>
            <person name="Li X."/>
            <person name="Wang S."/>
            <person name="Shi Q."/>
            <person name="Liu S."/>
            <person name="Cho W.K."/>
            <person name="Kim J.Y."/>
            <person name="Xu Y."/>
            <person name="Heller-Uszynska K."/>
            <person name="Miao H."/>
            <person name="Cheng Z."/>
            <person name="Zhang S."/>
            <person name="Wu J."/>
            <person name="Yang Y."/>
            <person name="Kang H."/>
            <person name="Li M."/>
            <person name="Liang H."/>
            <person name="Ren X."/>
            <person name="Shi Z."/>
            <person name="Wen M."/>
            <person name="Jian M."/>
            <person name="Yang H."/>
            <person name="Zhang G."/>
            <person name="Yang Z."/>
            <person name="Chen R."/>
            <person name="Liu S."/>
            <person name="Li J."/>
            <person name="Ma L."/>
            <person name="Liu H."/>
            <person name="Zhou Y."/>
            <person name="Zhao J."/>
            <person name="Fang X."/>
            <person name="Li G."/>
            <person name="Fang L."/>
            <person name="Li Y."/>
            <person name="Liu D."/>
            <person name="Zheng H."/>
            <person name="Zhang Y."/>
            <person name="Qin N."/>
            <person name="Li Z."/>
            <person name="Yang G."/>
            <person name="Yang S."/>
            <person name="Bolund L."/>
            <person name="Kristiansen K."/>
            <person name="Zheng H."/>
            <person name="Li S."/>
            <person name="Zhang X."/>
            <person name="Yang H."/>
            <person name="Wang J."/>
            <person name="Sun R."/>
            <person name="Zhang B."/>
            <person name="Jiang S."/>
            <person name="Wang J."/>
            <person name="Du Y."/>
            <person name="Li S."/>
        </authorList>
    </citation>
    <scope>NUCLEOTIDE SEQUENCE [LARGE SCALE GENOMIC DNA]</scope>
    <source>
        <strain evidence="2">cv. 9930</strain>
    </source>
</reference>
<accession>A0A0A0KNK3</accession>
<dbReference type="Proteomes" id="UP000029981">
    <property type="component" value="Chromosome 5"/>
</dbReference>
<gene>
    <name evidence="1" type="ORF">Csa_5G175825</name>
</gene>
<reference evidence="1 2" key="2">
    <citation type="journal article" date="2009" name="PLoS ONE">
        <title>An integrated genetic and cytogenetic map of the cucumber genome.</title>
        <authorList>
            <person name="Ren Y."/>
            <person name="Zhang Z."/>
            <person name="Liu J."/>
            <person name="Staub J.E."/>
            <person name="Han Y."/>
            <person name="Cheng Z."/>
            <person name="Li X."/>
            <person name="Lu J."/>
            <person name="Miao H."/>
            <person name="Kang H."/>
            <person name="Xie B."/>
            <person name="Gu X."/>
            <person name="Wang X."/>
            <person name="Du Y."/>
            <person name="Jin W."/>
            <person name="Huang S."/>
        </authorList>
    </citation>
    <scope>NUCLEOTIDE SEQUENCE [LARGE SCALE GENOMIC DNA]</scope>
    <source>
        <strain evidence="2">cv. 9930</strain>
    </source>
</reference>
<name>A0A0A0KNK3_CUCSA</name>
<evidence type="ECO:0000313" key="2">
    <source>
        <dbReference type="Proteomes" id="UP000029981"/>
    </source>
</evidence>
<evidence type="ECO:0000313" key="1">
    <source>
        <dbReference type="EMBL" id="KGN50459.1"/>
    </source>
</evidence>
<protein>
    <submittedName>
        <fullName evidence="1">Uncharacterized protein</fullName>
    </submittedName>
</protein>
<dbReference type="Gramene" id="KGN50459">
    <property type="protein sequence ID" value="KGN50459"/>
    <property type="gene ID" value="Csa_5G175825"/>
</dbReference>
<proteinExistence type="predicted"/>
<sequence>MESIFSEEGMPVKHRFILKAIKLRKKSTKLRRESMLFCLRKLTGAYLVFLWVQVSEVKDERSGNMLLLFLRRKGRRGVGGPLENAEMDGNLKGD</sequence>
<dbReference type="EMBL" id="CM002926">
    <property type="protein sequence ID" value="KGN50459.1"/>
    <property type="molecule type" value="Genomic_DNA"/>
</dbReference>